<gene>
    <name evidence="3" type="ORF">GCM10017056_51330</name>
</gene>
<dbReference type="Gene3D" id="3.40.190.150">
    <property type="entry name" value="Bordetella uptake gene, domain 1"/>
    <property type="match status" value="1"/>
</dbReference>
<dbReference type="Pfam" id="PF03401">
    <property type="entry name" value="TctC"/>
    <property type="match status" value="1"/>
</dbReference>
<reference evidence="3" key="2">
    <citation type="submission" date="2020-09" db="EMBL/GenBank/DDBJ databases">
        <authorList>
            <person name="Sun Q."/>
            <person name="Kim S."/>
        </authorList>
    </citation>
    <scope>NUCLEOTIDE SEQUENCE</scope>
    <source>
        <strain evidence="3">KCTC 42650</strain>
    </source>
</reference>
<evidence type="ECO:0000313" key="3">
    <source>
        <dbReference type="EMBL" id="GHF74386.1"/>
    </source>
</evidence>
<evidence type="ECO:0000256" key="1">
    <source>
        <dbReference type="ARBA" id="ARBA00006987"/>
    </source>
</evidence>
<reference evidence="3" key="1">
    <citation type="journal article" date="2014" name="Int. J. Syst. Evol. Microbiol.">
        <title>Complete genome sequence of Corynebacterium casei LMG S-19264T (=DSM 44701T), isolated from a smear-ripened cheese.</title>
        <authorList>
            <consortium name="US DOE Joint Genome Institute (JGI-PGF)"/>
            <person name="Walter F."/>
            <person name="Albersmeier A."/>
            <person name="Kalinowski J."/>
            <person name="Ruckert C."/>
        </authorList>
    </citation>
    <scope>NUCLEOTIDE SEQUENCE</scope>
    <source>
        <strain evidence="3">KCTC 42650</strain>
    </source>
</reference>
<proteinExistence type="inferred from homology"/>
<keyword evidence="2" id="KW-0732">Signal</keyword>
<comment type="similarity">
    <text evidence="1">Belongs to the UPF0065 (bug) family.</text>
</comment>
<dbReference type="InterPro" id="IPR042100">
    <property type="entry name" value="Bug_dom1"/>
</dbReference>
<evidence type="ECO:0000313" key="4">
    <source>
        <dbReference type="Proteomes" id="UP000626220"/>
    </source>
</evidence>
<dbReference type="PANTHER" id="PTHR42928:SF5">
    <property type="entry name" value="BLR1237 PROTEIN"/>
    <property type="match status" value="1"/>
</dbReference>
<dbReference type="EMBL" id="BNCJ01000039">
    <property type="protein sequence ID" value="GHF74386.1"/>
    <property type="molecule type" value="Genomic_DNA"/>
</dbReference>
<dbReference type="PANTHER" id="PTHR42928">
    <property type="entry name" value="TRICARBOXYLATE-BINDING PROTEIN"/>
    <property type="match status" value="1"/>
</dbReference>
<accession>A0A8J3H3S8</accession>
<keyword evidence="4" id="KW-1185">Reference proteome</keyword>
<dbReference type="PIRSF" id="PIRSF017082">
    <property type="entry name" value="YflP"/>
    <property type="match status" value="1"/>
</dbReference>
<dbReference type="Gene3D" id="3.40.190.10">
    <property type="entry name" value="Periplasmic binding protein-like II"/>
    <property type="match status" value="1"/>
</dbReference>
<dbReference type="CDD" id="cd07012">
    <property type="entry name" value="PBP2_Bug_TTT"/>
    <property type="match status" value="1"/>
</dbReference>
<organism evidence="3 4">
    <name type="scientific">Seohaeicola zhoushanensis</name>
    <dbReference type="NCBI Taxonomy" id="1569283"/>
    <lineage>
        <taxon>Bacteria</taxon>
        <taxon>Pseudomonadati</taxon>
        <taxon>Pseudomonadota</taxon>
        <taxon>Alphaproteobacteria</taxon>
        <taxon>Rhodobacterales</taxon>
        <taxon>Roseobacteraceae</taxon>
        <taxon>Seohaeicola</taxon>
    </lineage>
</organism>
<sequence>MIATLKSTLAAMCGVTAIAAAAPAAADYPEKPITMIVAYSPGGGTDTAARTIAKYVEKHLGQRLVVENKAGAGGQIGFSALATAKPDGYEIGFINVPSIHLVKKLREGVPYEISDFDPIANIQLDPVVVAVAAESPYQTLADLLADAKAHPGELNIGADGPQSNNQLQLVVAEKALDVDFNFVAFDGTGPAVKATLGGELAASLPSASGATSQVESGRLRLLGVFADQRSPLFPDVPTVSEAAGTDVNSVGASMRGIAAPKGLAPEQKAVLEKAFAAVMEDPEFLAQAKSAGLPLQYMNAEEFGAYMSKADAELDSYVELLK</sequence>
<feature type="chain" id="PRO_5035201695" evidence="2">
    <location>
        <begin position="27"/>
        <end position="322"/>
    </location>
</feature>
<comment type="caution">
    <text evidence="3">The sequence shown here is derived from an EMBL/GenBank/DDBJ whole genome shotgun (WGS) entry which is preliminary data.</text>
</comment>
<protein>
    <submittedName>
        <fullName evidence="3">Recombinase RecA</fullName>
    </submittedName>
</protein>
<dbReference type="Proteomes" id="UP000626220">
    <property type="component" value="Unassembled WGS sequence"/>
</dbReference>
<name>A0A8J3H3S8_9RHOB</name>
<feature type="signal peptide" evidence="2">
    <location>
        <begin position="1"/>
        <end position="26"/>
    </location>
</feature>
<dbReference type="AlphaFoldDB" id="A0A8J3H3S8"/>
<dbReference type="SUPFAM" id="SSF53850">
    <property type="entry name" value="Periplasmic binding protein-like II"/>
    <property type="match status" value="1"/>
</dbReference>
<dbReference type="RefSeq" id="WP_229864498.1">
    <property type="nucleotide sequence ID" value="NZ_BNCJ01000039.1"/>
</dbReference>
<dbReference type="InterPro" id="IPR005064">
    <property type="entry name" value="BUG"/>
</dbReference>
<evidence type="ECO:0000256" key="2">
    <source>
        <dbReference type="SAM" id="SignalP"/>
    </source>
</evidence>